<dbReference type="EMBL" id="CAJNJA010010875">
    <property type="protein sequence ID" value="CAE7263512.1"/>
    <property type="molecule type" value="Genomic_DNA"/>
</dbReference>
<name>A0A812MQ92_9DINO</name>
<keyword evidence="1" id="KW-0812">Transmembrane</keyword>
<dbReference type="Gene3D" id="2.30.30.30">
    <property type="match status" value="1"/>
</dbReference>
<keyword evidence="5" id="KW-1185">Reference proteome</keyword>
<dbReference type="Pfam" id="PF08207">
    <property type="entry name" value="EFP_N"/>
    <property type="match status" value="1"/>
</dbReference>
<keyword evidence="1" id="KW-0472">Membrane</keyword>
<feature type="transmembrane region" description="Helical" evidence="1">
    <location>
        <begin position="172"/>
        <end position="191"/>
    </location>
</feature>
<comment type="caution">
    <text evidence="4">The sequence shown here is derived from an EMBL/GenBank/DDBJ whole genome shotgun (WGS) entry which is preliminary data.</text>
</comment>
<evidence type="ECO:0000313" key="5">
    <source>
        <dbReference type="Proteomes" id="UP000601435"/>
    </source>
</evidence>
<dbReference type="PANTHER" id="PTHR30053:SF14">
    <property type="entry name" value="TRANSLATION ELONGATION FACTOR KOW-LIKE DOMAIN-CONTAINING PROTEIN"/>
    <property type="match status" value="1"/>
</dbReference>
<dbReference type="GO" id="GO:0003746">
    <property type="term" value="F:translation elongation factor activity"/>
    <property type="evidence" value="ECO:0007669"/>
    <property type="project" value="TreeGrafter"/>
</dbReference>
<feature type="signal peptide" evidence="2">
    <location>
        <begin position="1"/>
        <end position="23"/>
    </location>
</feature>
<dbReference type="PANTHER" id="PTHR30053">
    <property type="entry name" value="ELONGATION FACTOR P"/>
    <property type="match status" value="1"/>
</dbReference>
<organism evidence="4 5">
    <name type="scientific">Symbiodinium necroappetens</name>
    <dbReference type="NCBI Taxonomy" id="1628268"/>
    <lineage>
        <taxon>Eukaryota</taxon>
        <taxon>Sar</taxon>
        <taxon>Alveolata</taxon>
        <taxon>Dinophyceae</taxon>
        <taxon>Suessiales</taxon>
        <taxon>Symbiodiniaceae</taxon>
        <taxon>Symbiodinium</taxon>
    </lineage>
</organism>
<feature type="chain" id="PRO_5032845955" evidence="2">
    <location>
        <begin position="24"/>
        <end position="197"/>
    </location>
</feature>
<dbReference type="SUPFAM" id="SSF50104">
    <property type="entry name" value="Translation proteins SH3-like domain"/>
    <property type="match status" value="1"/>
</dbReference>
<dbReference type="AlphaFoldDB" id="A0A812MQ92"/>
<dbReference type="OrthoDB" id="425428at2759"/>
<dbReference type="InterPro" id="IPR020599">
    <property type="entry name" value="Transl_elong_fac_P/YeiP"/>
</dbReference>
<sequence>MAMQRKTFARALLALALFAGLAAFVQPRTGNLRSQRGPDSLMARQASMIEVPGGLKNGIKIVVDDTPVKLISFQSKKQGKGVAITKAKIQSMITGAIFEKTLNSGSKFNEVETQWQVGTYSYRDESDNTFHIMDMETFEANGRPNLAISAYLYLHVYLCYRSSHLSISSPHASIHLSLYLCIIYIYTYIYIDRSVKL</sequence>
<dbReference type="GO" id="GO:0005737">
    <property type="term" value="C:cytoplasm"/>
    <property type="evidence" value="ECO:0007669"/>
    <property type="project" value="TreeGrafter"/>
</dbReference>
<dbReference type="Proteomes" id="UP000601435">
    <property type="component" value="Unassembled WGS sequence"/>
</dbReference>
<evidence type="ECO:0000259" key="3">
    <source>
        <dbReference type="Pfam" id="PF08207"/>
    </source>
</evidence>
<evidence type="ECO:0000313" key="4">
    <source>
        <dbReference type="EMBL" id="CAE7263512.1"/>
    </source>
</evidence>
<protein>
    <submittedName>
        <fullName evidence="4">Efp protein</fullName>
    </submittedName>
</protein>
<dbReference type="InterPro" id="IPR008991">
    <property type="entry name" value="Translation_prot_SH3-like_sf"/>
</dbReference>
<accession>A0A812MQ92</accession>
<dbReference type="InterPro" id="IPR013185">
    <property type="entry name" value="Transl_elong_KOW-like"/>
</dbReference>
<reference evidence="4" key="1">
    <citation type="submission" date="2021-02" db="EMBL/GenBank/DDBJ databases">
        <authorList>
            <person name="Dougan E. K."/>
            <person name="Rhodes N."/>
            <person name="Thang M."/>
            <person name="Chan C."/>
        </authorList>
    </citation>
    <scope>NUCLEOTIDE SEQUENCE</scope>
</reference>
<keyword evidence="2" id="KW-0732">Signal</keyword>
<dbReference type="InterPro" id="IPR014722">
    <property type="entry name" value="Rib_uL2_dom2"/>
</dbReference>
<evidence type="ECO:0000256" key="1">
    <source>
        <dbReference type="SAM" id="Phobius"/>
    </source>
</evidence>
<proteinExistence type="predicted"/>
<gene>
    <name evidence="4" type="primary">efp</name>
    <name evidence="4" type="ORF">SNEC2469_LOCUS6104</name>
</gene>
<feature type="domain" description="Translation elongation factor KOW-like" evidence="3">
    <location>
        <begin position="55"/>
        <end position="108"/>
    </location>
</feature>
<keyword evidence="1" id="KW-1133">Transmembrane helix</keyword>
<evidence type="ECO:0000256" key="2">
    <source>
        <dbReference type="SAM" id="SignalP"/>
    </source>
</evidence>